<dbReference type="GO" id="GO:0005829">
    <property type="term" value="C:cytosol"/>
    <property type="evidence" value="ECO:0007669"/>
    <property type="project" value="TreeGrafter"/>
</dbReference>
<dbReference type="InterPro" id="IPR002833">
    <property type="entry name" value="PTH2"/>
</dbReference>
<evidence type="ECO:0000313" key="7">
    <source>
        <dbReference type="EMBL" id="KAK6360364.1"/>
    </source>
</evidence>
<feature type="region of interest" description="Disordered" evidence="5">
    <location>
        <begin position="50"/>
        <end position="110"/>
    </location>
</feature>
<accession>A0AAV9VGT9</accession>
<reference evidence="7 8" key="1">
    <citation type="submission" date="2019-10" db="EMBL/GenBank/DDBJ databases">
        <authorList>
            <person name="Palmer J.M."/>
        </authorList>
    </citation>
    <scope>NUCLEOTIDE SEQUENCE [LARGE SCALE GENOMIC DNA]</scope>
    <source>
        <strain evidence="7 8">TWF730</strain>
    </source>
</reference>
<comment type="catalytic activity">
    <reaction evidence="4">
        <text>an N-acyl-L-alpha-aminoacyl-tRNA + H2O = an N-acyl-L-amino acid + a tRNA + H(+)</text>
        <dbReference type="Rhea" id="RHEA:54448"/>
        <dbReference type="Rhea" id="RHEA-COMP:10123"/>
        <dbReference type="Rhea" id="RHEA-COMP:13883"/>
        <dbReference type="ChEBI" id="CHEBI:15377"/>
        <dbReference type="ChEBI" id="CHEBI:15378"/>
        <dbReference type="ChEBI" id="CHEBI:59874"/>
        <dbReference type="ChEBI" id="CHEBI:78442"/>
        <dbReference type="ChEBI" id="CHEBI:138191"/>
        <dbReference type="EC" id="3.1.1.29"/>
    </reaction>
</comment>
<feature type="transmembrane region" description="Helical" evidence="6">
    <location>
        <begin position="25"/>
        <end position="45"/>
    </location>
</feature>
<keyword evidence="8" id="KW-1185">Reference proteome</keyword>
<dbReference type="AlphaFoldDB" id="A0AAV9VGT9"/>
<dbReference type="EMBL" id="JAVHNS010000003">
    <property type="protein sequence ID" value="KAK6360364.1"/>
    <property type="molecule type" value="Genomic_DNA"/>
</dbReference>
<dbReference type="FunFam" id="3.40.1490.10:FF:000001">
    <property type="entry name" value="Peptidyl-tRNA hydrolase 2"/>
    <property type="match status" value="1"/>
</dbReference>
<evidence type="ECO:0000256" key="3">
    <source>
        <dbReference type="ARBA" id="ARBA00038050"/>
    </source>
</evidence>
<feature type="compositionally biased region" description="Polar residues" evidence="5">
    <location>
        <begin position="79"/>
        <end position="91"/>
    </location>
</feature>
<proteinExistence type="inferred from homology"/>
<sequence length="242" mass="25586">MLFSLVFSRSSSSSSSSTARMDLPPSILIIILATAVASGLGGYYIGSSSNKIRDLPPETSPEQPKSKPKASPPKEKSPITSSPSKDSFENISATEADEGDDDDDDSDEDAMIQSDYSHFGASALTEECKMVLCVRTDLGMTKGKIAAQCGHATLACYKAVSRHAPLVLKRWEYLGQAKIALKVDSEEELLTLQAQAMSLGLVAKVVRDAGRTQIASGSATVLGVGPAPKSVINQITGHLKLL</sequence>
<keyword evidence="6" id="KW-0472">Membrane</keyword>
<keyword evidence="6" id="KW-0812">Transmembrane</keyword>
<feature type="compositionally biased region" description="Acidic residues" evidence="5">
    <location>
        <begin position="95"/>
        <end position="110"/>
    </location>
</feature>
<dbReference type="Proteomes" id="UP001373714">
    <property type="component" value="Unassembled WGS sequence"/>
</dbReference>
<dbReference type="NCBIfam" id="TIGR00283">
    <property type="entry name" value="arch_pth2"/>
    <property type="match status" value="1"/>
</dbReference>
<dbReference type="Pfam" id="PF01981">
    <property type="entry name" value="PTH2"/>
    <property type="match status" value="1"/>
</dbReference>
<dbReference type="SUPFAM" id="SSF102462">
    <property type="entry name" value="Peptidyl-tRNA hydrolase II"/>
    <property type="match status" value="1"/>
</dbReference>
<dbReference type="EC" id="3.1.1.29" evidence="1"/>
<organism evidence="7 8">
    <name type="scientific">Orbilia blumenaviensis</name>
    <dbReference type="NCBI Taxonomy" id="1796055"/>
    <lineage>
        <taxon>Eukaryota</taxon>
        <taxon>Fungi</taxon>
        <taxon>Dikarya</taxon>
        <taxon>Ascomycota</taxon>
        <taxon>Pezizomycotina</taxon>
        <taxon>Orbiliomycetes</taxon>
        <taxon>Orbiliales</taxon>
        <taxon>Orbiliaceae</taxon>
        <taxon>Orbilia</taxon>
    </lineage>
</organism>
<keyword evidence="2" id="KW-0378">Hydrolase</keyword>
<dbReference type="GO" id="GO:0004045">
    <property type="term" value="F:peptidyl-tRNA hydrolase activity"/>
    <property type="evidence" value="ECO:0007669"/>
    <property type="project" value="UniProtKB-EC"/>
</dbReference>
<dbReference type="InterPro" id="IPR023476">
    <property type="entry name" value="Pep_tRNA_hydro_II_dom_sf"/>
</dbReference>
<dbReference type="CDD" id="cd02430">
    <property type="entry name" value="PTH2"/>
    <property type="match status" value="1"/>
</dbReference>
<protein>
    <recommendedName>
        <fullName evidence="1">peptidyl-tRNA hydrolase</fullName>
        <ecNumber evidence="1">3.1.1.29</ecNumber>
    </recommendedName>
</protein>
<gene>
    <name evidence="7" type="ORF">TWF730_006507</name>
</gene>
<evidence type="ECO:0000256" key="6">
    <source>
        <dbReference type="SAM" id="Phobius"/>
    </source>
</evidence>
<evidence type="ECO:0000256" key="4">
    <source>
        <dbReference type="ARBA" id="ARBA00048707"/>
    </source>
</evidence>
<evidence type="ECO:0000256" key="5">
    <source>
        <dbReference type="SAM" id="MobiDB-lite"/>
    </source>
</evidence>
<dbReference type="Gene3D" id="3.40.1490.10">
    <property type="entry name" value="Bit1"/>
    <property type="match status" value="1"/>
</dbReference>
<keyword evidence="6" id="KW-1133">Transmembrane helix</keyword>
<comment type="caution">
    <text evidence="7">The sequence shown here is derived from an EMBL/GenBank/DDBJ whole genome shotgun (WGS) entry which is preliminary data.</text>
</comment>
<evidence type="ECO:0000256" key="2">
    <source>
        <dbReference type="ARBA" id="ARBA00022801"/>
    </source>
</evidence>
<dbReference type="NCBIfam" id="NF003314">
    <property type="entry name" value="PRK04322.1"/>
    <property type="match status" value="1"/>
</dbReference>
<dbReference type="PANTHER" id="PTHR12649">
    <property type="entry name" value="PEPTIDYL-TRNA HYDROLASE 2"/>
    <property type="match status" value="1"/>
</dbReference>
<dbReference type="PANTHER" id="PTHR12649:SF11">
    <property type="entry name" value="PEPTIDYL-TRNA HYDROLASE 2, MITOCHONDRIAL"/>
    <property type="match status" value="1"/>
</dbReference>
<evidence type="ECO:0000313" key="8">
    <source>
        <dbReference type="Proteomes" id="UP001373714"/>
    </source>
</evidence>
<comment type="similarity">
    <text evidence="3">Belongs to the PTH2 family.</text>
</comment>
<evidence type="ECO:0000256" key="1">
    <source>
        <dbReference type="ARBA" id="ARBA00013260"/>
    </source>
</evidence>
<name>A0AAV9VGT9_9PEZI</name>